<organism evidence="6 7">
    <name type="scientific">Proteobacteria bacterium 228</name>
    <dbReference type="NCBI Taxonomy" id="2083153"/>
    <lineage>
        <taxon>Bacteria</taxon>
        <taxon>Pseudomonadati</taxon>
        <taxon>Pseudomonadota</taxon>
    </lineage>
</organism>
<dbReference type="InterPro" id="IPR006626">
    <property type="entry name" value="PbH1"/>
</dbReference>
<evidence type="ECO:0000256" key="3">
    <source>
        <dbReference type="ARBA" id="ARBA00023295"/>
    </source>
</evidence>
<dbReference type="SUPFAM" id="SSF51126">
    <property type="entry name" value="Pectin lyase-like"/>
    <property type="match status" value="1"/>
</dbReference>
<keyword evidence="3 4" id="KW-0326">Glycosidase</keyword>
<dbReference type="InterPro" id="IPR000743">
    <property type="entry name" value="Glyco_hydro_28"/>
</dbReference>
<dbReference type="PANTHER" id="PTHR31339">
    <property type="entry name" value="PECTIN LYASE-RELATED"/>
    <property type="match status" value="1"/>
</dbReference>
<evidence type="ECO:0000256" key="2">
    <source>
        <dbReference type="ARBA" id="ARBA00022801"/>
    </source>
</evidence>
<keyword evidence="2 4" id="KW-0378">Hydrolase</keyword>
<name>A0A2S5KWE9_9PROT</name>
<evidence type="ECO:0000256" key="4">
    <source>
        <dbReference type="RuleBase" id="RU361169"/>
    </source>
</evidence>
<dbReference type="OrthoDB" id="9795222at2"/>
<comment type="caution">
    <text evidence="6">The sequence shown here is derived from an EMBL/GenBank/DDBJ whole genome shotgun (WGS) entry which is preliminary data.</text>
</comment>
<dbReference type="GO" id="GO:0004650">
    <property type="term" value="F:polygalacturonase activity"/>
    <property type="evidence" value="ECO:0007669"/>
    <property type="project" value="InterPro"/>
</dbReference>
<protein>
    <submittedName>
        <fullName evidence="6">Glycoside hydrolase</fullName>
    </submittedName>
</protein>
<dbReference type="Gene3D" id="2.160.20.10">
    <property type="entry name" value="Single-stranded right-handed beta-helix, Pectin lyase-like"/>
    <property type="match status" value="1"/>
</dbReference>
<dbReference type="SMART" id="SM00710">
    <property type="entry name" value="PbH1"/>
    <property type="match status" value="5"/>
</dbReference>
<sequence>MVLLHNSNMPRCITNKLNKGATMTSVRKFAYPLSRLSLCCALLAPLSAWAATTGCDPTQFGARGDGQTVNTQALQQAIDQCSQQGGGTVELGEGVWLSGPLQLRNDVTLQLADGSVLQATNVNKDFVAAFIGAPAQAGEAFILANGVSNVAITGTGTVDGNGAQDWWPEAMTVRKRVRGGDTDYFKQRFPGVPLANGMPRPWLIEFNNTQNARIGGILATNSPMWNIVIRNSEQVELNGTRVINPEDSPNSDGVDIVSSRHVTLTHLDIDTGDDNVAIKSGLPGLKTTTQPSQDIVVTRSIMRRGHGISIGSETANGIRNISVSHVRFYGTENGVRVKSARDRGADIGPITASHLQMENVITPILITESYSGQSGIGDGRISALDSAPISPTTPYIHDVTVEYLTATGAKNAGFLSGLPEAPLKQITLHQVNIDASEQGLLTRYVEAAIRSSKISNQAGEGVVSGPEASLQMLN</sequence>
<accession>A0A2S5KWE9</accession>
<dbReference type="PANTHER" id="PTHR31339:SF3">
    <property type="entry name" value="PECTIN LYASE-LIKE SUPERFAMILY PROTEIN"/>
    <property type="match status" value="1"/>
</dbReference>
<dbReference type="InterPro" id="IPR012334">
    <property type="entry name" value="Pectin_lyas_fold"/>
</dbReference>
<dbReference type="Proteomes" id="UP000238196">
    <property type="component" value="Unassembled WGS sequence"/>
</dbReference>
<dbReference type="PROSITE" id="PS00502">
    <property type="entry name" value="POLYGALACTURONASE"/>
    <property type="match status" value="1"/>
</dbReference>
<feature type="signal peptide" evidence="5">
    <location>
        <begin position="1"/>
        <end position="50"/>
    </location>
</feature>
<dbReference type="AlphaFoldDB" id="A0A2S5KWE9"/>
<reference evidence="6 7" key="1">
    <citation type="submission" date="2018-02" db="EMBL/GenBank/DDBJ databases">
        <title>novel marine gammaproteobacteria from coastal saline agro ecosystem.</title>
        <authorList>
            <person name="Krishnan R."/>
            <person name="Ramesh Kumar N."/>
        </authorList>
    </citation>
    <scope>NUCLEOTIDE SEQUENCE [LARGE SCALE GENOMIC DNA]</scope>
    <source>
        <strain evidence="6 7">228</strain>
    </source>
</reference>
<dbReference type="InterPro" id="IPR051801">
    <property type="entry name" value="GH28_Enzymes"/>
</dbReference>
<comment type="similarity">
    <text evidence="1 4">Belongs to the glycosyl hydrolase 28 family.</text>
</comment>
<evidence type="ECO:0000256" key="1">
    <source>
        <dbReference type="ARBA" id="ARBA00008834"/>
    </source>
</evidence>
<feature type="chain" id="PRO_5015547310" evidence="5">
    <location>
        <begin position="51"/>
        <end position="474"/>
    </location>
</feature>
<dbReference type="GO" id="GO:0005975">
    <property type="term" value="P:carbohydrate metabolic process"/>
    <property type="evidence" value="ECO:0007669"/>
    <property type="project" value="InterPro"/>
</dbReference>
<dbReference type="EMBL" id="PRLP01000005">
    <property type="protein sequence ID" value="PPC79181.1"/>
    <property type="molecule type" value="Genomic_DNA"/>
</dbReference>
<evidence type="ECO:0000313" key="7">
    <source>
        <dbReference type="Proteomes" id="UP000238196"/>
    </source>
</evidence>
<proteinExistence type="inferred from homology"/>
<keyword evidence="5" id="KW-0732">Signal</keyword>
<evidence type="ECO:0000256" key="5">
    <source>
        <dbReference type="SAM" id="SignalP"/>
    </source>
</evidence>
<dbReference type="InterPro" id="IPR011050">
    <property type="entry name" value="Pectin_lyase_fold/virulence"/>
</dbReference>
<gene>
    <name evidence="6" type="ORF">C4K68_01810</name>
</gene>
<dbReference type="Pfam" id="PF00295">
    <property type="entry name" value="Glyco_hydro_28"/>
    <property type="match status" value="1"/>
</dbReference>
<evidence type="ECO:0000313" key="6">
    <source>
        <dbReference type="EMBL" id="PPC79181.1"/>
    </source>
</evidence>